<comment type="caution">
    <text evidence="7">The sequence shown here is derived from an EMBL/GenBank/DDBJ whole genome shotgun (WGS) entry which is preliminary data.</text>
</comment>
<dbReference type="PANTHER" id="PTHR11863">
    <property type="entry name" value="STEROL DESATURASE"/>
    <property type="match status" value="1"/>
</dbReference>
<keyword evidence="8" id="KW-1185">Reference proteome</keyword>
<dbReference type="Pfam" id="PF04116">
    <property type="entry name" value="FA_hydroxylase"/>
    <property type="match status" value="1"/>
</dbReference>
<evidence type="ECO:0000259" key="6">
    <source>
        <dbReference type="Pfam" id="PF04116"/>
    </source>
</evidence>
<evidence type="ECO:0000256" key="4">
    <source>
        <dbReference type="ARBA" id="ARBA00023136"/>
    </source>
</evidence>
<evidence type="ECO:0000313" key="7">
    <source>
        <dbReference type="EMBL" id="GFT99254.1"/>
    </source>
</evidence>
<comment type="subcellular location">
    <subcellularLocation>
        <location evidence="1">Membrane</location>
    </subcellularLocation>
</comment>
<reference evidence="7" key="1">
    <citation type="submission" date="2020-08" db="EMBL/GenBank/DDBJ databases">
        <title>Multicomponent nature underlies the extraordinary mechanical properties of spider dragline silk.</title>
        <authorList>
            <person name="Kono N."/>
            <person name="Nakamura H."/>
            <person name="Mori M."/>
            <person name="Yoshida Y."/>
            <person name="Ohtoshi R."/>
            <person name="Malay A.D."/>
            <person name="Moran D.A.P."/>
            <person name="Tomita M."/>
            <person name="Numata K."/>
            <person name="Arakawa K."/>
        </authorList>
    </citation>
    <scope>NUCLEOTIDE SEQUENCE</scope>
</reference>
<evidence type="ECO:0000256" key="3">
    <source>
        <dbReference type="ARBA" id="ARBA00022989"/>
    </source>
</evidence>
<evidence type="ECO:0000313" key="8">
    <source>
        <dbReference type="Proteomes" id="UP000887013"/>
    </source>
</evidence>
<keyword evidence="2 5" id="KW-0812">Transmembrane</keyword>
<dbReference type="InterPro" id="IPR006694">
    <property type="entry name" value="Fatty_acid_hydroxylase"/>
</dbReference>
<evidence type="ECO:0000256" key="2">
    <source>
        <dbReference type="ARBA" id="ARBA00022692"/>
    </source>
</evidence>
<dbReference type="InterPro" id="IPR050307">
    <property type="entry name" value="Sterol_Desaturase_Related"/>
</dbReference>
<feature type="transmembrane region" description="Helical" evidence="5">
    <location>
        <begin position="51"/>
        <end position="76"/>
    </location>
</feature>
<evidence type="ECO:0000256" key="1">
    <source>
        <dbReference type="ARBA" id="ARBA00004370"/>
    </source>
</evidence>
<dbReference type="GO" id="GO:0005506">
    <property type="term" value="F:iron ion binding"/>
    <property type="evidence" value="ECO:0007669"/>
    <property type="project" value="InterPro"/>
</dbReference>
<organism evidence="7 8">
    <name type="scientific">Nephila pilipes</name>
    <name type="common">Giant wood spider</name>
    <name type="synonym">Nephila maculata</name>
    <dbReference type="NCBI Taxonomy" id="299642"/>
    <lineage>
        <taxon>Eukaryota</taxon>
        <taxon>Metazoa</taxon>
        <taxon>Ecdysozoa</taxon>
        <taxon>Arthropoda</taxon>
        <taxon>Chelicerata</taxon>
        <taxon>Arachnida</taxon>
        <taxon>Araneae</taxon>
        <taxon>Araneomorphae</taxon>
        <taxon>Entelegynae</taxon>
        <taxon>Araneoidea</taxon>
        <taxon>Nephilidae</taxon>
        <taxon>Nephila</taxon>
    </lineage>
</organism>
<feature type="domain" description="Fatty acid hydroxylase" evidence="6">
    <location>
        <begin position="154"/>
        <end position="277"/>
    </location>
</feature>
<dbReference type="OrthoDB" id="6480479at2759"/>
<evidence type="ECO:0000256" key="5">
    <source>
        <dbReference type="SAM" id="Phobius"/>
    </source>
</evidence>
<keyword evidence="3 5" id="KW-1133">Transmembrane helix</keyword>
<dbReference type="EMBL" id="BMAW01026881">
    <property type="protein sequence ID" value="GFT99254.1"/>
    <property type="molecule type" value="Genomic_DNA"/>
</dbReference>
<name>A0A8X6Q075_NEPPI</name>
<feature type="transmembrane region" description="Helical" evidence="5">
    <location>
        <begin position="109"/>
        <end position="129"/>
    </location>
</feature>
<gene>
    <name evidence="7" type="primary">FAXDC2</name>
    <name evidence="7" type="ORF">NPIL_229441</name>
</gene>
<dbReference type="GO" id="GO:0016491">
    <property type="term" value="F:oxidoreductase activity"/>
    <property type="evidence" value="ECO:0007669"/>
    <property type="project" value="InterPro"/>
</dbReference>
<keyword evidence="4 5" id="KW-0472">Membrane</keyword>
<dbReference type="AlphaFoldDB" id="A0A8X6Q075"/>
<dbReference type="Proteomes" id="UP000887013">
    <property type="component" value="Unassembled WGS sequence"/>
</dbReference>
<dbReference type="GO" id="GO:0008610">
    <property type="term" value="P:lipid biosynthetic process"/>
    <property type="evidence" value="ECO:0007669"/>
    <property type="project" value="InterPro"/>
</dbReference>
<protein>
    <submittedName>
        <fullName evidence="7">Fatty acid hydroxylase domain-containing protein 2</fullName>
    </submittedName>
</protein>
<accession>A0A8X6Q075</accession>
<proteinExistence type="predicted"/>
<sequence length="313" mass="37152">MKRGKKIFPSGCHLRIRFQKVWTTMESFLIVEDKVNEVWLSVYNQFRGNGIILYVVVPQFLMISMYWIVGVLFSIVDFTGKPHFISKYRVPDPTANSIPRITTKRLLEVIFQVACNQFIVGSLLFLSIYSFKKHTTNTQGFVPLRIQRFFGEILFAIIAEEILFYYLHRILHHRSLYKHFHKKHHEFTSPIAISAIYCHPVEHVLSNLLPVLAPWILINAHVLSIWTWVTLTSPLGVMLHSGYHLPLAQPPEFHHYHHMKFNENYGILGFLDWFHETDKEYRKSEWYERAVFLIPADTTNIINYIRLFWKLRY</sequence>
<dbReference type="GO" id="GO:0016020">
    <property type="term" value="C:membrane"/>
    <property type="evidence" value="ECO:0007669"/>
    <property type="project" value="UniProtKB-SubCell"/>
</dbReference>